<evidence type="ECO:0000313" key="2">
    <source>
        <dbReference type="Proteomes" id="UP000279227"/>
    </source>
</evidence>
<dbReference type="AlphaFoldDB" id="A0A448AXA2"/>
<accession>A0A448AXA2</accession>
<dbReference type="Proteomes" id="UP000279227">
    <property type="component" value="Chromosome"/>
</dbReference>
<proteinExistence type="predicted"/>
<dbReference type="GeneID" id="93022355"/>
<evidence type="ECO:0000313" key="1">
    <source>
        <dbReference type="EMBL" id="VEE04897.1"/>
    </source>
</evidence>
<gene>
    <name evidence="1" type="ORF">NCTC11432_00472</name>
</gene>
<dbReference type="RefSeq" id="WP_002979791.1">
    <property type="nucleotide sequence ID" value="NZ_CP068486.1"/>
</dbReference>
<reference evidence="1 2" key="1">
    <citation type="submission" date="2018-12" db="EMBL/GenBank/DDBJ databases">
        <authorList>
            <consortium name="Pathogen Informatics"/>
        </authorList>
    </citation>
    <scope>NUCLEOTIDE SEQUENCE [LARGE SCALE GENOMIC DNA]</scope>
    <source>
        <strain evidence="1 2">NCTC11432</strain>
    </source>
</reference>
<dbReference type="KEGG" id="cgle:NCTC11432_00472"/>
<dbReference type="EMBL" id="LR134289">
    <property type="protein sequence ID" value="VEE04897.1"/>
    <property type="molecule type" value="Genomic_DNA"/>
</dbReference>
<name>A0A448AXA2_CHRGE</name>
<organism evidence="1 2">
    <name type="scientific">Chryseobacterium gleum</name>
    <name type="common">Flavobacterium gleum</name>
    <dbReference type="NCBI Taxonomy" id="250"/>
    <lineage>
        <taxon>Bacteria</taxon>
        <taxon>Pseudomonadati</taxon>
        <taxon>Bacteroidota</taxon>
        <taxon>Flavobacteriia</taxon>
        <taxon>Flavobacteriales</taxon>
        <taxon>Weeksellaceae</taxon>
        <taxon>Chryseobacterium group</taxon>
        <taxon>Chryseobacterium</taxon>
    </lineage>
</organism>
<protein>
    <submittedName>
        <fullName evidence="1">Uncharacterized protein conserved in bacteria</fullName>
    </submittedName>
</protein>
<sequence>MDEKKTFHVKTRKDWRQWLEENHHIEQSVWLICNTKKSNLPSVSWSELVDEALCFGWIDSTRKTLDEGSFIQLFSRRKPGSTWSKINKEKVQKLIENNLMMKAGFETIRMAKENGSWNILDSVEDLVIPEDLNEAFKIHEGSEAYFQSLSKSIKKMMLQWIVLAKRPETRKNRIDEIARQAAQNRKPKNF</sequence>
<dbReference type="OrthoDB" id="9796999at2"/>
<dbReference type="Pfam" id="PF13376">
    <property type="entry name" value="OmdA"/>
    <property type="match status" value="1"/>
</dbReference>